<feature type="transmembrane region" description="Helical" evidence="8">
    <location>
        <begin position="213"/>
        <end position="231"/>
    </location>
</feature>
<evidence type="ECO:0000256" key="6">
    <source>
        <dbReference type="ARBA" id="ARBA00022989"/>
    </source>
</evidence>
<feature type="transmembrane region" description="Helical" evidence="8">
    <location>
        <begin position="98"/>
        <end position="117"/>
    </location>
</feature>
<keyword evidence="5 8" id="KW-0812">Transmembrane</keyword>
<name>A0A2P7NWN3_9PROT</name>
<comment type="similarity">
    <text evidence="2 8">Belongs to the 4-toluene sulfonate uptake permease (TSUP) (TC 2.A.102) family.</text>
</comment>
<keyword evidence="6 8" id="KW-1133">Transmembrane helix</keyword>
<keyword evidence="7 8" id="KW-0472">Membrane</keyword>
<evidence type="ECO:0000256" key="5">
    <source>
        <dbReference type="ARBA" id="ARBA00022692"/>
    </source>
</evidence>
<comment type="subcellular location">
    <subcellularLocation>
        <location evidence="1 8">Cell membrane</location>
        <topology evidence="1 8">Multi-pass membrane protein</topology>
    </subcellularLocation>
</comment>
<dbReference type="AlphaFoldDB" id="A0A2P7NWN3"/>
<evidence type="ECO:0000256" key="3">
    <source>
        <dbReference type="ARBA" id="ARBA00022448"/>
    </source>
</evidence>
<comment type="caution">
    <text evidence="9">The sequence shown here is derived from an EMBL/GenBank/DDBJ whole genome shotgun (WGS) entry which is preliminary data.</text>
</comment>
<dbReference type="GO" id="GO:0005886">
    <property type="term" value="C:plasma membrane"/>
    <property type="evidence" value="ECO:0007669"/>
    <property type="project" value="UniProtKB-SubCell"/>
</dbReference>
<dbReference type="Proteomes" id="UP000241912">
    <property type="component" value="Unassembled WGS sequence"/>
</dbReference>
<dbReference type="RefSeq" id="WP_106706337.1">
    <property type="nucleotide sequence ID" value="NZ_PXXU01000012.1"/>
</dbReference>
<dbReference type="EMBL" id="PXXU01000012">
    <property type="protein sequence ID" value="PSJ17884.1"/>
    <property type="molecule type" value="Genomic_DNA"/>
</dbReference>
<feature type="transmembrane region" description="Helical" evidence="8">
    <location>
        <begin position="67"/>
        <end position="92"/>
    </location>
</feature>
<evidence type="ECO:0000313" key="10">
    <source>
        <dbReference type="Proteomes" id="UP000241912"/>
    </source>
</evidence>
<dbReference type="OrthoDB" id="9807082at2"/>
<keyword evidence="4 8" id="KW-1003">Cell membrane</keyword>
<feature type="transmembrane region" description="Helical" evidence="8">
    <location>
        <begin position="238"/>
        <end position="256"/>
    </location>
</feature>
<dbReference type="InterPro" id="IPR052017">
    <property type="entry name" value="TSUP"/>
</dbReference>
<keyword evidence="10" id="KW-1185">Reference proteome</keyword>
<evidence type="ECO:0000313" key="9">
    <source>
        <dbReference type="EMBL" id="PSJ17884.1"/>
    </source>
</evidence>
<reference evidence="9 10" key="1">
    <citation type="submission" date="2018-03" db="EMBL/GenBank/DDBJ databases">
        <title>Draft genome of Nitrosomonas supralitoralis APG5.</title>
        <authorList>
            <person name="Urakawa H."/>
            <person name="Lopez J.V."/>
        </authorList>
    </citation>
    <scope>NUCLEOTIDE SEQUENCE [LARGE SCALE GENOMIC DNA]</scope>
    <source>
        <strain evidence="9 10">APG5</strain>
    </source>
</reference>
<evidence type="ECO:0000256" key="1">
    <source>
        <dbReference type="ARBA" id="ARBA00004651"/>
    </source>
</evidence>
<accession>A0A2P7NWN3</accession>
<evidence type="ECO:0000256" key="4">
    <source>
        <dbReference type="ARBA" id="ARBA00022475"/>
    </source>
</evidence>
<proteinExistence type="inferred from homology"/>
<dbReference type="PANTHER" id="PTHR30269:SF0">
    <property type="entry name" value="MEMBRANE TRANSPORTER PROTEIN YFCA-RELATED"/>
    <property type="match status" value="1"/>
</dbReference>
<dbReference type="PANTHER" id="PTHR30269">
    <property type="entry name" value="TRANSMEMBRANE PROTEIN YFCA"/>
    <property type="match status" value="1"/>
</dbReference>
<organism evidence="9 10">
    <name type="scientific">Nitrosomonas supralitoralis</name>
    <dbReference type="NCBI Taxonomy" id="2116706"/>
    <lineage>
        <taxon>Bacteria</taxon>
        <taxon>Pseudomonadati</taxon>
        <taxon>Pseudomonadota</taxon>
        <taxon>Betaproteobacteria</taxon>
        <taxon>Nitrosomonadales</taxon>
        <taxon>Nitrosomonadaceae</taxon>
        <taxon>Nitrosomonas</taxon>
    </lineage>
</organism>
<feature type="transmembrane region" description="Helical" evidence="8">
    <location>
        <begin position="188"/>
        <end position="207"/>
    </location>
</feature>
<dbReference type="Pfam" id="PF01925">
    <property type="entry name" value="TauE"/>
    <property type="match status" value="1"/>
</dbReference>
<dbReference type="InterPro" id="IPR002781">
    <property type="entry name" value="TM_pro_TauE-like"/>
</dbReference>
<evidence type="ECO:0000256" key="8">
    <source>
        <dbReference type="RuleBase" id="RU363041"/>
    </source>
</evidence>
<gene>
    <name evidence="9" type="ORF">C7H79_05740</name>
</gene>
<protein>
    <recommendedName>
        <fullName evidence="8">Probable membrane transporter protein</fullName>
    </recommendedName>
</protein>
<keyword evidence="3" id="KW-0813">Transport</keyword>
<sequence length="258" mass="27106">MTEWIIIVVAGILGGMLNALAGGGSFITFPALILVGVPPILANATSTAALLPGYIASTWRFKRDIEFPAGLSCAAMVMVTLFGGSLGAGILLHTSEQVFSTLIPWLILFATILFVVGPRANDSRIHSLQRPTNSRPGLCLRKPLAIFCLFVVCVYGGYFNGGLGIILLAVLGLMGQTNLLGMNGLKNLVSSFLTAIAVMVYAIGGVIVSKQFLVMGAAAIVGGYFGAALAYRISKQALQVIIVSVGLFMSVSFFLMKP</sequence>
<feature type="transmembrane region" description="Helical" evidence="8">
    <location>
        <begin position="31"/>
        <end position="55"/>
    </location>
</feature>
<evidence type="ECO:0000256" key="2">
    <source>
        <dbReference type="ARBA" id="ARBA00009142"/>
    </source>
</evidence>
<evidence type="ECO:0000256" key="7">
    <source>
        <dbReference type="ARBA" id="ARBA00023136"/>
    </source>
</evidence>